<keyword evidence="2" id="KW-1185">Reference proteome</keyword>
<reference evidence="1 2" key="1">
    <citation type="submission" date="2023-12" db="EMBL/GenBank/DDBJ databases">
        <title>Description of an unclassified Opitutus bacterium of Verrucomicrobiota.</title>
        <authorList>
            <person name="Zhang D.-F."/>
        </authorList>
    </citation>
    <scope>NUCLEOTIDE SEQUENCE [LARGE SCALE GENOMIC DNA]</scope>
    <source>
        <strain evidence="1 2">WL0086</strain>
    </source>
</reference>
<sequence>MSNKELVSDLLTRLPDDVSLQEIAREVEFIAGVREGMAQLERGEGVEIDQVEKMIGSWITK</sequence>
<gene>
    <name evidence="1" type="ORF">K1X11_000025</name>
</gene>
<accession>A0ABZ1C811</accession>
<proteinExistence type="predicted"/>
<organism evidence="1 2">
    <name type="scientific">Actomonas aquatica</name>
    <dbReference type="NCBI Taxonomy" id="2866162"/>
    <lineage>
        <taxon>Bacteria</taxon>
        <taxon>Pseudomonadati</taxon>
        <taxon>Verrucomicrobiota</taxon>
        <taxon>Opitutia</taxon>
        <taxon>Opitutales</taxon>
        <taxon>Opitutaceae</taxon>
        <taxon>Actomonas</taxon>
    </lineage>
</organism>
<evidence type="ECO:0000313" key="2">
    <source>
        <dbReference type="Proteomes" id="UP000738431"/>
    </source>
</evidence>
<dbReference type="Proteomes" id="UP000738431">
    <property type="component" value="Chromosome"/>
</dbReference>
<name>A0ABZ1C811_9BACT</name>
<dbReference type="RefSeq" id="WP_221029182.1">
    <property type="nucleotide sequence ID" value="NZ_CP139781.1"/>
</dbReference>
<evidence type="ECO:0000313" key="1">
    <source>
        <dbReference type="EMBL" id="WRQ87775.1"/>
    </source>
</evidence>
<dbReference type="EMBL" id="CP139781">
    <property type="protein sequence ID" value="WRQ87775.1"/>
    <property type="molecule type" value="Genomic_DNA"/>
</dbReference>
<protein>
    <submittedName>
        <fullName evidence="1">Uncharacterized protein</fullName>
    </submittedName>
</protein>